<name>A0A524RQ80_9CHRO</name>
<reference evidence="2 3" key="1">
    <citation type="journal article" date="2019" name="mSystems">
        <title>Life at home and on the roam: Genomic adaptions reflect the dual lifestyle of an intracellular, facultative symbiont.</title>
        <authorList>
            <person name="Burgsdorf I."/>
        </authorList>
    </citation>
    <scope>NUCLEOTIDE SEQUENCE [LARGE SCALE GENOMIC DNA]</scope>
    <source>
        <strain evidence="2">277cV</strain>
    </source>
</reference>
<protein>
    <submittedName>
        <fullName evidence="2">Uncharacterized protein</fullName>
    </submittedName>
</protein>
<accession>A0A524RQ80</accession>
<proteinExistence type="predicted"/>
<dbReference type="Proteomes" id="UP000317990">
    <property type="component" value="Unassembled WGS sequence"/>
</dbReference>
<organism evidence="2 3">
    <name type="scientific">Aphanocapsa feldmannii 277cV</name>
    <dbReference type="NCBI Taxonomy" id="2507553"/>
    <lineage>
        <taxon>Bacteria</taxon>
        <taxon>Bacillati</taxon>
        <taxon>Cyanobacteriota</taxon>
        <taxon>Cyanophyceae</taxon>
        <taxon>Oscillatoriophycideae</taxon>
        <taxon>Chroococcales</taxon>
        <taxon>Microcystaceae</taxon>
        <taxon>Aphanocapsa</taxon>
    </lineage>
</organism>
<comment type="caution">
    <text evidence="2">The sequence shown here is derived from an EMBL/GenBank/DDBJ whole genome shotgun (WGS) entry which is preliminary data.</text>
</comment>
<feature type="compositionally biased region" description="Basic and acidic residues" evidence="1">
    <location>
        <begin position="48"/>
        <end position="66"/>
    </location>
</feature>
<dbReference type="EMBL" id="SRMO01000052">
    <property type="protein sequence ID" value="TGG93166.1"/>
    <property type="molecule type" value="Genomic_DNA"/>
</dbReference>
<dbReference type="AlphaFoldDB" id="A0A524RQ80"/>
<evidence type="ECO:0000313" key="3">
    <source>
        <dbReference type="Proteomes" id="UP000317990"/>
    </source>
</evidence>
<feature type="compositionally biased region" description="Low complexity" evidence="1">
    <location>
        <begin position="70"/>
        <end position="84"/>
    </location>
</feature>
<gene>
    <name evidence="2" type="ORF">ERJ67_04350</name>
</gene>
<evidence type="ECO:0000256" key="1">
    <source>
        <dbReference type="SAM" id="MobiDB-lite"/>
    </source>
</evidence>
<sequence length="144" mass="14855">MQAARQLQEAFNLRSTVAVLGFSLRTMAQLLADGQLDAVVASQPRRVPRAERGGRPVRRGEGRGEGSGDGARPNPLARPARPTAVQEEAPTPDPGEPEAMGDDSGDSTPAPQSDPEDTAADAADPALSNPHRAEATQGSAGEPA</sequence>
<evidence type="ECO:0000313" key="2">
    <source>
        <dbReference type="EMBL" id="TGG93166.1"/>
    </source>
</evidence>
<feature type="compositionally biased region" description="Acidic residues" evidence="1">
    <location>
        <begin position="95"/>
        <end position="105"/>
    </location>
</feature>
<feature type="region of interest" description="Disordered" evidence="1">
    <location>
        <begin position="40"/>
        <end position="144"/>
    </location>
</feature>